<evidence type="ECO:0000313" key="6">
    <source>
        <dbReference type="WBParaSite" id="PTRK_0001388900.1"/>
    </source>
</evidence>
<sequence>MNLLTYLVFSIFLFKTSAIELPDDFIGTFKLDRSENLDNYLLAKDIGFFQRKIVAFLSVTKKFSKNSDGTYNFHTLTSKKNILYNNVILGKEFEGKILDGSKRLLTFTYNPISKTLEEYQADKEKNSIPEIIYYTIEKDILTWKSTFNGVTCRRYYIKV</sequence>
<feature type="chain" id="PRO_5005892492" evidence="4">
    <location>
        <begin position="19"/>
        <end position="159"/>
    </location>
</feature>
<evidence type="ECO:0000256" key="3">
    <source>
        <dbReference type="ARBA" id="ARBA00023121"/>
    </source>
</evidence>
<dbReference type="InterPro" id="IPR000463">
    <property type="entry name" value="Fatty_acid-bd"/>
</dbReference>
<dbReference type="InterPro" id="IPR040094">
    <property type="entry name" value="Lbp1-4"/>
</dbReference>
<keyword evidence="5" id="KW-1185">Reference proteome</keyword>
<reference evidence="6" key="1">
    <citation type="submission" date="2017-02" db="UniProtKB">
        <authorList>
            <consortium name="WormBaseParasite"/>
        </authorList>
    </citation>
    <scope>IDENTIFICATION</scope>
</reference>
<dbReference type="Proteomes" id="UP000038045">
    <property type="component" value="Unplaced"/>
</dbReference>
<dbReference type="PRINTS" id="PR00178">
    <property type="entry name" value="FATTYACIDBP"/>
</dbReference>
<keyword evidence="4" id="KW-0732">Signal</keyword>
<dbReference type="PANTHER" id="PTHR22725">
    <property type="entry name" value="FATTY ACID-BINDING PROTEIN HOMOLOG 1-RELATED-RELATED"/>
    <property type="match status" value="1"/>
</dbReference>
<dbReference type="STRING" id="131310.A0A0N4ZYM3"/>
<dbReference type="InterPro" id="IPR012674">
    <property type="entry name" value="Calycin"/>
</dbReference>
<proteinExistence type="inferred from homology"/>
<dbReference type="CDD" id="cd00742">
    <property type="entry name" value="FABP"/>
    <property type="match status" value="1"/>
</dbReference>
<evidence type="ECO:0000313" key="5">
    <source>
        <dbReference type="Proteomes" id="UP000038045"/>
    </source>
</evidence>
<feature type="signal peptide" evidence="4">
    <location>
        <begin position="1"/>
        <end position="18"/>
    </location>
</feature>
<keyword evidence="2" id="KW-0813">Transport</keyword>
<evidence type="ECO:0000256" key="2">
    <source>
        <dbReference type="ARBA" id="ARBA00022448"/>
    </source>
</evidence>
<dbReference type="GO" id="GO:0008289">
    <property type="term" value="F:lipid binding"/>
    <property type="evidence" value="ECO:0007669"/>
    <property type="project" value="UniProtKB-KW"/>
</dbReference>
<protein>
    <submittedName>
        <fullName evidence="6">Lipocalin-like domain-containing protein</fullName>
    </submittedName>
</protein>
<evidence type="ECO:0000256" key="1">
    <source>
        <dbReference type="ARBA" id="ARBA00008390"/>
    </source>
</evidence>
<keyword evidence="3" id="KW-0446">Lipid-binding</keyword>
<dbReference type="Gene3D" id="2.40.128.20">
    <property type="match status" value="1"/>
</dbReference>
<dbReference type="SUPFAM" id="SSF50814">
    <property type="entry name" value="Lipocalins"/>
    <property type="match status" value="1"/>
</dbReference>
<name>A0A0N4ZYM3_PARTI</name>
<accession>A0A0N4ZYM3</accession>
<dbReference type="AlphaFoldDB" id="A0A0N4ZYM3"/>
<evidence type="ECO:0000256" key="4">
    <source>
        <dbReference type="SAM" id="SignalP"/>
    </source>
</evidence>
<dbReference type="WBParaSite" id="PTRK_0001388900.1">
    <property type="protein sequence ID" value="PTRK_0001388900.1"/>
    <property type="gene ID" value="PTRK_0001388900"/>
</dbReference>
<organism evidence="5 6">
    <name type="scientific">Parastrongyloides trichosuri</name>
    <name type="common">Possum-specific nematode worm</name>
    <dbReference type="NCBI Taxonomy" id="131310"/>
    <lineage>
        <taxon>Eukaryota</taxon>
        <taxon>Metazoa</taxon>
        <taxon>Ecdysozoa</taxon>
        <taxon>Nematoda</taxon>
        <taxon>Chromadorea</taxon>
        <taxon>Rhabditida</taxon>
        <taxon>Tylenchina</taxon>
        <taxon>Panagrolaimomorpha</taxon>
        <taxon>Strongyloidoidea</taxon>
        <taxon>Strongyloididae</taxon>
        <taxon>Parastrongyloides</taxon>
    </lineage>
</organism>
<comment type="similarity">
    <text evidence="1">Belongs to the calycin superfamily. Fatty-acid binding protein (FABP) family.</text>
</comment>